<comment type="caution">
    <text evidence="7">The sequence shown here is derived from an EMBL/GenBank/DDBJ whole genome shotgun (WGS) entry which is preliminary data.</text>
</comment>
<feature type="transmembrane region" description="Helical" evidence="6">
    <location>
        <begin position="156"/>
        <end position="172"/>
    </location>
</feature>
<comment type="subcellular location">
    <subcellularLocation>
        <location evidence="1">Cell membrane</location>
        <topology evidence="1">Multi-pass membrane protein</topology>
    </subcellularLocation>
</comment>
<reference evidence="7" key="1">
    <citation type="submission" date="2021-01" db="EMBL/GenBank/DDBJ databases">
        <title>Genome public.</title>
        <authorList>
            <person name="Liu C."/>
            <person name="Sun Q."/>
        </authorList>
    </citation>
    <scope>NUCLEOTIDE SEQUENCE</scope>
    <source>
        <strain evidence="7">M6</strain>
    </source>
</reference>
<evidence type="ECO:0000256" key="2">
    <source>
        <dbReference type="ARBA" id="ARBA00022475"/>
    </source>
</evidence>
<protein>
    <submittedName>
        <fullName evidence="7">ABC transporter permease subunit</fullName>
    </submittedName>
</protein>
<name>A0A935C591_9FIRM</name>
<keyword evidence="4 6" id="KW-1133">Transmembrane helix</keyword>
<evidence type="ECO:0000256" key="4">
    <source>
        <dbReference type="ARBA" id="ARBA00022989"/>
    </source>
</evidence>
<dbReference type="Proteomes" id="UP000633365">
    <property type="component" value="Unassembled WGS sequence"/>
</dbReference>
<dbReference type="InterPro" id="IPR051449">
    <property type="entry name" value="ABC-2_transporter_component"/>
</dbReference>
<sequence length="234" mass="26375">MGAIIKRELSSYFNSAIGYIVLAVFYFFSGLFFYMYCLLCNTASMNYVFLSMLMIVMLIIPIITMRSFSEEKKQKTDQALLTAPVSLTEIVLGKFFGAFILYCLCNAVYLFYAVILMFYGTPDWAVLCSTLLGMLLMGGALIAIDLFISALTESQVIAVVISIGVGLFIYMIDSLSNMLNVEWLTGILHNISFDAHFTNFINGIINLTSVVFFLSVIGIFLFLCVRVFEKRRWS</sequence>
<dbReference type="Pfam" id="PF13346">
    <property type="entry name" value="ABC2_membrane_5"/>
    <property type="match status" value="1"/>
</dbReference>
<dbReference type="GO" id="GO:0140359">
    <property type="term" value="F:ABC-type transporter activity"/>
    <property type="evidence" value="ECO:0007669"/>
    <property type="project" value="InterPro"/>
</dbReference>
<evidence type="ECO:0000313" key="7">
    <source>
        <dbReference type="EMBL" id="MBK6088893.1"/>
    </source>
</evidence>
<evidence type="ECO:0000256" key="6">
    <source>
        <dbReference type="SAM" id="Phobius"/>
    </source>
</evidence>
<dbReference type="InterPro" id="IPR025699">
    <property type="entry name" value="ABC2_memb-like"/>
</dbReference>
<dbReference type="GO" id="GO:0005886">
    <property type="term" value="C:plasma membrane"/>
    <property type="evidence" value="ECO:0007669"/>
    <property type="project" value="UniProtKB-SubCell"/>
</dbReference>
<proteinExistence type="predicted"/>
<gene>
    <name evidence="7" type="ORF">JKK62_09590</name>
</gene>
<feature type="transmembrane region" description="Helical" evidence="6">
    <location>
        <begin position="124"/>
        <end position="144"/>
    </location>
</feature>
<keyword evidence="5 6" id="KW-0472">Membrane</keyword>
<dbReference type="AlphaFoldDB" id="A0A935C591"/>
<evidence type="ECO:0000313" key="8">
    <source>
        <dbReference type="Proteomes" id="UP000633365"/>
    </source>
</evidence>
<evidence type="ECO:0000256" key="1">
    <source>
        <dbReference type="ARBA" id="ARBA00004651"/>
    </source>
</evidence>
<dbReference type="PANTHER" id="PTHR30294">
    <property type="entry name" value="MEMBRANE COMPONENT OF ABC TRANSPORTER YHHJ-RELATED"/>
    <property type="match status" value="1"/>
</dbReference>
<feature type="transmembrane region" description="Helical" evidence="6">
    <location>
        <begin position="47"/>
        <end position="65"/>
    </location>
</feature>
<dbReference type="EMBL" id="JAEQMG010000098">
    <property type="protein sequence ID" value="MBK6088893.1"/>
    <property type="molecule type" value="Genomic_DNA"/>
</dbReference>
<keyword evidence="8" id="KW-1185">Reference proteome</keyword>
<evidence type="ECO:0000256" key="5">
    <source>
        <dbReference type="ARBA" id="ARBA00023136"/>
    </source>
</evidence>
<feature type="transmembrane region" description="Helical" evidence="6">
    <location>
        <begin position="204"/>
        <end position="228"/>
    </location>
</feature>
<keyword evidence="3 6" id="KW-0812">Transmembrane</keyword>
<dbReference type="PANTHER" id="PTHR30294:SF29">
    <property type="entry name" value="MULTIDRUG ABC TRANSPORTER PERMEASE YBHS-RELATED"/>
    <property type="match status" value="1"/>
</dbReference>
<organism evidence="7 8">
    <name type="scientific">Ruminococcus difficilis</name>
    <dbReference type="NCBI Taxonomy" id="2763069"/>
    <lineage>
        <taxon>Bacteria</taxon>
        <taxon>Bacillati</taxon>
        <taxon>Bacillota</taxon>
        <taxon>Clostridia</taxon>
        <taxon>Eubacteriales</taxon>
        <taxon>Oscillospiraceae</taxon>
        <taxon>Ruminococcus</taxon>
    </lineage>
</organism>
<dbReference type="RefSeq" id="WP_201427705.1">
    <property type="nucleotide sequence ID" value="NZ_JAEQMG010000098.1"/>
</dbReference>
<keyword evidence="2" id="KW-1003">Cell membrane</keyword>
<feature type="transmembrane region" description="Helical" evidence="6">
    <location>
        <begin position="95"/>
        <end position="118"/>
    </location>
</feature>
<feature type="transmembrane region" description="Helical" evidence="6">
    <location>
        <begin position="12"/>
        <end position="35"/>
    </location>
</feature>
<evidence type="ECO:0000256" key="3">
    <source>
        <dbReference type="ARBA" id="ARBA00022692"/>
    </source>
</evidence>
<accession>A0A935C591</accession>